<evidence type="ECO:0000313" key="2">
    <source>
        <dbReference type="EMBL" id="CUS27833.1"/>
    </source>
</evidence>
<evidence type="ECO:0008006" key="4">
    <source>
        <dbReference type="Google" id="ProtNLM"/>
    </source>
</evidence>
<dbReference type="EMBL" id="LN898172">
    <property type="protein sequence ID" value="CUS27833.1"/>
    <property type="molecule type" value="Genomic_DNA"/>
</dbReference>
<feature type="region of interest" description="Disordered" evidence="1">
    <location>
        <begin position="20"/>
        <end position="40"/>
    </location>
</feature>
<dbReference type="GeneID" id="26517352"/>
<evidence type="ECO:0000313" key="3">
    <source>
        <dbReference type="Proteomes" id="UP000204666"/>
    </source>
</evidence>
<name>A0A0S4L0K8_9CAUD</name>
<keyword evidence="3" id="KW-1185">Reference proteome</keyword>
<dbReference type="OrthoDB" id="23631at10239"/>
<dbReference type="Proteomes" id="UP000204666">
    <property type="component" value="Genome"/>
</dbReference>
<organism evidence="2 3">
    <name type="scientific">Pseudomonas phage vB_PaeS_PM105</name>
    <dbReference type="NCBI Taxonomy" id="1743016"/>
    <lineage>
        <taxon>Viruses</taxon>
        <taxon>Duplodnaviria</taxon>
        <taxon>Heunggongvirae</taxon>
        <taxon>Uroviricota</taxon>
        <taxon>Caudoviricetes</taxon>
        <taxon>Guarnerosvirinae</taxon>
        <taxon>Mechnikovvirus</taxon>
        <taxon>Mechnikovvirus PM105</taxon>
        <taxon>Beetrevirus PM105</taxon>
    </lineage>
</organism>
<gene>
    <name evidence="2" type="primary">PM105_50</name>
</gene>
<dbReference type="RefSeq" id="YP_009188562.1">
    <property type="nucleotide sequence ID" value="NC_028667.1"/>
</dbReference>
<reference evidence="2 3" key="1">
    <citation type="journal article" date="2016" name="Genome Announc.">
        <title>Complete Genome Sequence of PM105, a New Pseudomonas aeruginosa B3-Like Transposable Phage.</title>
        <authorList>
            <person name="Pourcel C."/>
            <person name="Midoux C."/>
            <person name="Bourkaltseva M."/>
            <person name="Pleteneva E."/>
            <person name="Krylov V."/>
        </authorList>
    </citation>
    <scope>NUCLEOTIDE SEQUENCE [LARGE SCALE GENOMIC DNA]</scope>
</reference>
<accession>A0A0S4L0K8</accession>
<dbReference type="KEGG" id="vg:26517352"/>
<sequence>MWVQIAILVASYLISSATSAKAPKPKPEALTSEDLPQTEDGTGHYVIFGDVWIEDWIVLGTGNERMKAVKSKGSKK</sequence>
<evidence type="ECO:0000256" key="1">
    <source>
        <dbReference type="SAM" id="MobiDB-lite"/>
    </source>
</evidence>
<protein>
    <recommendedName>
        <fullName evidence="4">Tail assembly protein</fullName>
    </recommendedName>
</protein>
<proteinExistence type="predicted"/>